<dbReference type="Gene3D" id="3.30.70.270">
    <property type="match status" value="1"/>
</dbReference>
<dbReference type="PANTHER" id="PTHR44757:SF2">
    <property type="entry name" value="BIOFILM ARCHITECTURE MAINTENANCE PROTEIN MBAA"/>
    <property type="match status" value="1"/>
</dbReference>
<accession>A0ABV2BT38</accession>
<dbReference type="SUPFAM" id="SSF141868">
    <property type="entry name" value="EAL domain-like"/>
    <property type="match status" value="1"/>
</dbReference>
<feature type="domain" description="GGDEF" evidence="3">
    <location>
        <begin position="127"/>
        <end position="260"/>
    </location>
</feature>
<keyword evidence="5" id="KW-1185">Reference proteome</keyword>
<dbReference type="Pfam" id="PF00563">
    <property type="entry name" value="EAL"/>
    <property type="match status" value="1"/>
</dbReference>
<dbReference type="Proteomes" id="UP001548189">
    <property type="component" value="Unassembled WGS sequence"/>
</dbReference>
<dbReference type="SMART" id="SM00052">
    <property type="entry name" value="EAL"/>
    <property type="match status" value="1"/>
</dbReference>
<name>A0ABV2BT38_9GAMM</name>
<reference evidence="4 5" key="1">
    <citation type="submission" date="2024-06" db="EMBL/GenBank/DDBJ databases">
        <authorList>
            <person name="Li F."/>
        </authorList>
    </citation>
    <scope>NUCLEOTIDE SEQUENCE [LARGE SCALE GENOMIC DNA]</scope>
    <source>
        <strain evidence="4 5">GXAS 311</strain>
    </source>
</reference>
<dbReference type="Gene3D" id="3.20.20.450">
    <property type="entry name" value="EAL domain"/>
    <property type="match status" value="1"/>
</dbReference>
<dbReference type="InterPro" id="IPR052155">
    <property type="entry name" value="Biofilm_reg_signaling"/>
</dbReference>
<keyword evidence="1" id="KW-0812">Transmembrane</keyword>
<keyword evidence="1" id="KW-0472">Membrane</keyword>
<dbReference type="InterPro" id="IPR035919">
    <property type="entry name" value="EAL_sf"/>
</dbReference>
<comment type="caution">
    <text evidence="4">The sequence shown here is derived from an EMBL/GenBank/DDBJ whole genome shotgun (WGS) entry which is preliminary data.</text>
</comment>
<dbReference type="NCBIfam" id="TIGR00254">
    <property type="entry name" value="GGDEF"/>
    <property type="match status" value="1"/>
</dbReference>
<dbReference type="PROSITE" id="PS50883">
    <property type="entry name" value="EAL"/>
    <property type="match status" value="1"/>
</dbReference>
<keyword evidence="1" id="KW-1133">Transmembrane helix</keyword>
<protein>
    <submittedName>
        <fullName evidence="4">EAL domain-containing protein</fullName>
    </submittedName>
</protein>
<evidence type="ECO:0000256" key="1">
    <source>
        <dbReference type="SAM" id="Phobius"/>
    </source>
</evidence>
<dbReference type="PROSITE" id="PS50887">
    <property type="entry name" value="GGDEF"/>
    <property type="match status" value="1"/>
</dbReference>
<dbReference type="EMBL" id="JBEVCJ010000007">
    <property type="protein sequence ID" value="MET1255103.1"/>
    <property type="molecule type" value="Genomic_DNA"/>
</dbReference>
<feature type="domain" description="EAL" evidence="2">
    <location>
        <begin position="269"/>
        <end position="523"/>
    </location>
</feature>
<organism evidence="4 5">
    <name type="scientific">Aliikangiella maris</name>
    <dbReference type="NCBI Taxonomy" id="3162458"/>
    <lineage>
        <taxon>Bacteria</taxon>
        <taxon>Pseudomonadati</taxon>
        <taxon>Pseudomonadota</taxon>
        <taxon>Gammaproteobacteria</taxon>
        <taxon>Oceanospirillales</taxon>
        <taxon>Pleioneaceae</taxon>
        <taxon>Aliikangiella</taxon>
    </lineage>
</organism>
<dbReference type="CDD" id="cd01948">
    <property type="entry name" value="EAL"/>
    <property type="match status" value="1"/>
</dbReference>
<evidence type="ECO:0000313" key="4">
    <source>
        <dbReference type="EMBL" id="MET1255103.1"/>
    </source>
</evidence>
<dbReference type="CDD" id="cd01949">
    <property type="entry name" value="GGDEF"/>
    <property type="match status" value="1"/>
</dbReference>
<evidence type="ECO:0000313" key="5">
    <source>
        <dbReference type="Proteomes" id="UP001548189"/>
    </source>
</evidence>
<dbReference type="InterPro" id="IPR043128">
    <property type="entry name" value="Rev_trsase/Diguanyl_cyclase"/>
</dbReference>
<dbReference type="RefSeq" id="WP_353895689.1">
    <property type="nucleotide sequence ID" value="NZ_JBEVCJ010000007.1"/>
</dbReference>
<dbReference type="Pfam" id="PF00990">
    <property type="entry name" value="GGDEF"/>
    <property type="match status" value="1"/>
</dbReference>
<dbReference type="PANTHER" id="PTHR44757">
    <property type="entry name" value="DIGUANYLATE CYCLASE DGCP"/>
    <property type="match status" value="1"/>
</dbReference>
<sequence>MKSILHKITRLASSIDVEIWITFCITLILFLVFVEVDAFEKLVHLSVQYEHLEVDEFLTFLMLSSIAFMILTFRNLRRIKRENESRKIAEHKAHQLAFYDSLTGLPNRALCIERLQHLILQAKRNNVLLGVLFIDLDHFKTINDSFGHHAGDLVLQQVAARFKSTLRQGDTLARISGDEFIVVLQEMENPRFASTVAQKLLAILEQGFDIETVEVSIGCSIGIATYPLDGNEADELIKHADTAMYHAKRSGRNIFRFFAADMNLIAKRKILIISRLRQALERDAFYLLYQPQIDLQSGKVVAVEALIRWQDEELGNISPTEFIPLAEENGLIILIGEWVLREACTQLKIWQTHYAEPIKVSVNMSAMQLKQENFAEKVEYILRKTGLAARFLELELTETAIMNDPNHAIKTLTQLKALGVTLALDDFGTGYSSLNCLQKLSLDKLKIDKSFLDNIHQKAEDVTIVRATVILAQSLSIEVTAEGVESLPQLEILRQFPCQYVQGFYFSKPILPGEVLKLLQSEHRFT</sequence>
<dbReference type="SMART" id="SM00267">
    <property type="entry name" value="GGDEF"/>
    <property type="match status" value="1"/>
</dbReference>
<dbReference type="InterPro" id="IPR029787">
    <property type="entry name" value="Nucleotide_cyclase"/>
</dbReference>
<dbReference type="SUPFAM" id="SSF55073">
    <property type="entry name" value="Nucleotide cyclase"/>
    <property type="match status" value="1"/>
</dbReference>
<feature type="transmembrane region" description="Helical" evidence="1">
    <location>
        <begin position="57"/>
        <end position="76"/>
    </location>
</feature>
<dbReference type="InterPro" id="IPR001633">
    <property type="entry name" value="EAL_dom"/>
</dbReference>
<dbReference type="InterPro" id="IPR000160">
    <property type="entry name" value="GGDEF_dom"/>
</dbReference>
<evidence type="ECO:0000259" key="3">
    <source>
        <dbReference type="PROSITE" id="PS50887"/>
    </source>
</evidence>
<evidence type="ECO:0000259" key="2">
    <source>
        <dbReference type="PROSITE" id="PS50883"/>
    </source>
</evidence>
<feature type="transmembrane region" description="Helical" evidence="1">
    <location>
        <begin position="12"/>
        <end position="34"/>
    </location>
</feature>
<proteinExistence type="predicted"/>
<gene>
    <name evidence="4" type="ORF">ABVT43_08200</name>
</gene>